<evidence type="ECO:0000256" key="7">
    <source>
        <dbReference type="PROSITE-ProRule" id="PRU00196"/>
    </source>
</evidence>
<dbReference type="FunFam" id="3.10.250.10:FF:000006">
    <property type="entry name" value="neurotrypsin isoform X2"/>
    <property type="match status" value="3"/>
</dbReference>
<keyword evidence="5 7" id="KW-1015">Disulfide bond</keyword>
<dbReference type="PRINTS" id="PR00258">
    <property type="entry name" value="SPERACTRCPTR"/>
</dbReference>
<feature type="disulfide bond" evidence="7">
    <location>
        <begin position="192"/>
        <end position="202"/>
    </location>
</feature>
<feature type="domain" description="SRCR" evidence="8">
    <location>
        <begin position="123"/>
        <end position="223"/>
    </location>
</feature>
<evidence type="ECO:0000256" key="3">
    <source>
        <dbReference type="ARBA" id="ARBA00022729"/>
    </source>
</evidence>
<dbReference type="PROSITE" id="PS00420">
    <property type="entry name" value="SRCR_1"/>
    <property type="match status" value="2"/>
</dbReference>
<organism evidence="9 10">
    <name type="scientific">Cathartes aura</name>
    <name type="common">Turkey vulture</name>
    <name type="synonym">Vultur aura</name>
    <dbReference type="NCBI Taxonomy" id="43455"/>
    <lineage>
        <taxon>Eukaryota</taxon>
        <taxon>Metazoa</taxon>
        <taxon>Chordata</taxon>
        <taxon>Craniata</taxon>
        <taxon>Vertebrata</taxon>
        <taxon>Euteleostomi</taxon>
        <taxon>Archelosauria</taxon>
        <taxon>Archosauria</taxon>
        <taxon>Dinosauria</taxon>
        <taxon>Saurischia</taxon>
        <taxon>Theropoda</taxon>
        <taxon>Coelurosauria</taxon>
        <taxon>Aves</taxon>
        <taxon>Neognathae</taxon>
        <taxon>Neoaves</taxon>
        <taxon>Telluraves</taxon>
        <taxon>Accipitrimorphae</taxon>
        <taxon>Accipitriformes</taxon>
        <taxon>Cathartidae</taxon>
        <taxon>Cathartes</taxon>
    </lineage>
</organism>
<dbReference type="GO" id="GO:0031638">
    <property type="term" value="P:zymogen activation"/>
    <property type="evidence" value="ECO:0007669"/>
    <property type="project" value="TreeGrafter"/>
</dbReference>
<sequence length="489" mass="51921">QVRLVNSSSRCSGRVEVHHNQQWGTVCDDGWDLSDAEVVCRQLGCGLAVSAPGRAPFGQGHGPIWLDEVNCTGMEGAITECNFKPWGVHNCNHSEDVGVVCSGVEGDLQKGCPPRPVSDPAALRLVNGSSLCAGRVEVLHRHQWGTVCDDSWDEEDAAVVCRQLGCGTVVSAPGAAWFGQGHNVIWLDDVNCTGREDTLSECLARPWGTHNCDHGKDAGVVCSGNVATIGLEKEWSCRNEGQGSFHGAPLVPSIDSSSRPTASHVSPAELRLVNGSNRCSGRVEVMHDHQWGTVCDNNWSFPDANVVCQQLGCGTAVSVYGAAHFGRGSGRIWLDNVQCNGTEAALSECLAGPWGANNCNHGEDAGVMCTGMNVPLAPFTDADASRQRPLRLVNGSNSCLGRVEVFHEQKWGTVCDDTWDLHDAAVVCRQLDCGMALSAPGSAHFGPGSDPIWLDGVQCTGTESALTECQLSNWGEHNCGHSEDAGVVC</sequence>
<feature type="non-terminal residue" evidence="9">
    <location>
        <position position="489"/>
    </location>
</feature>
<feature type="non-terminal residue" evidence="9">
    <location>
        <position position="1"/>
    </location>
</feature>
<feature type="disulfide bond" evidence="7">
    <location>
        <begin position="428"/>
        <end position="489"/>
    </location>
</feature>
<comment type="subcellular location">
    <subcellularLocation>
        <location evidence="1">Secreted</location>
    </subcellularLocation>
</comment>
<dbReference type="PANTHER" id="PTHR48071">
    <property type="entry name" value="SRCR DOMAIN-CONTAINING PROTEIN"/>
    <property type="match status" value="1"/>
</dbReference>
<dbReference type="SMART" id="SM00202">
    <property type="entry name" value="SR"/>
    <property type="match status" value="4"/>
</dbReference>
<dbReference type="OrthoDB" id="536948at2759"/>
<accession>A0A091L8R6</accession>
<feature type="disulfide bond" evidence="7">
    <location>
        <begin position="71"/>
        <end position="81"/>
    </location>
</feature>
<feature type="disulfide bond" evidence="7">
    <location>
        <begin position="161"/>
        <end position="222"/>
    </location>
</feature>
<feature type="disulfide bond" evidence="7">
    <location>
        <begin position="27"/>
        <end position="91"/>
    </location>
</feature>
<evidence type="ECO:0000259" key="8">
    <source>
        <dbReference type="PROSITE" id="PS50287"/>
    </source>
</evidence>
<evidence type="ECO:0000256" key="6">
    <source>
        <dbReference type="ARBA" id="ARBA00023180"/>
    </source>
</evidence>
<dbReference type="FunFam" id="3.10.250.10:FF:000002">
    <property type="entry name" value="Scavenger receptor cysteine-rich type 1 protein M130"/>
    <property type="match status" value="1"/>
</dbReference>
<dbReference type="GO" id="GO:0005886">
    <property type="term" value="C:plasma membrane"/>
    <property type="evidence" value="ECO:0007669"/>
    <property type="project" value="TreeGrafter"/>
</dbReference>
<dbReference type="PROSITE" id="PS50287">
    <property type="entry name" value="SRCR_2"/>
    <property type="match status" value="4"/>
</dbReference>
<feature type="disulfide bond" evidence="7">
    <location>
        <begin position="40"/>
        <end position="101"/>
    </location>
</feature>
<dbReference type="GO" id="GO:0005615">
    <property type="term" value="C:extracellular space"/>
    <property type="evidence" value="ECO:0007669"/>
    <property type="project" value="TreeGrafter"/>
</dbReference>
<gene>
    <name evidence="9" type="ORF">N323_04861</name>
</gene>
<keyword evidence="6" id="KW-0325">Glycoprotein</keyword>
<keyword evidence="10" id="KW-1185">Reference proteome</keyword>
<dbReference type="AlphaFoldDB" id="A0A091L8R6"/>
<evidence type="ECO:0000313" key="10">
    <source>
        <dbReference type="Proteomes" id="UP000053745"/>
    </source>
</evidence>
<dbReference type="Proteomes" id="UP000053745">
    <property type="component" value="Unassembled WGS sequence"/>
</dbReference>
<dbReference type="InterPro" id="IPR036772">
    <property type="entry name" value="SRCR-like_dom_sf"/>
</dbReference>
<feature type="disulfide bond" evidence="7">
    <location>
        <begin position="459"/>
        <end position="469"/>
    </location>
</feature>
<protein>
    <submittedName>
        <fullName evidence="9">Deleted in malignant brain tumors 1 protein</fullName>
    </submittedName>
</protein>
<name>A0A091L8R6_CATAU</name>
<feature type="disulfide bond" evidence="7">
    <location>
        <begin position="148"/>
        <end position="212"/>
    </location>
</feature>
<evidence type="ECO:0000256" key="2">
    <source>
        <dbReference type="ARBA" id="ARBA00022525"/>
    </source>
</evidence>
<feature type="domain" description="SRCR" evidence="8">
    <location>
        <begin position="2"/>
        <end position="102"/>
    </location>
</feature>
<evidence type="ECO:0000313" key="9">
    <source>
        <dbReference type="EMBL" id="KFP52764.1"/>
    </source>
</evidence>
<feature type="disulfide bond" evidence="7">
    <location>
        <begin position="295"/>
        <end position="359"/>
    </location>
</feature>
<dbReference type="Pfam" id="PF00530">
    <property type="entry name" value="SRCR"/>
    <property type="match status" value="4"/>
</dbReference>
<keyword evidence="4" id="KW-0677">Repeat</keyword>
<evidence type="ECO:0000256" key="1">
    <source>
        <dbReference type="ARBA" id="ARBA00004613"/>
    </source>
</evidence>
<evidence type="ECO:0000256" key="4">
    <source>
        <dbReference type="ARBA" id="ARBA00022737"/>
    </source>
</evidence>
<keyword evidence="2" id="KW-0964">Secreted</keyword>
<keyword evidence="3" id="KW-0732">Signal</keyword>
<dbReference type="EMBL" id="KL309148">
    <property type="protein sequence ID" value="KFP52764.1"/>
    <property type="molecule type" value="Genomic_DNA"/>
</dbReference>
<evidence type="ECO:0000256" key="5">
    <source>
        <dbReference type="ARBA" id="ARBA00023157"/>
    </source>
</evidence>
<reference evidence="9 10" key="1">
    <citation type="submission" date="2014-04" db="EMBL/GenBank/DDBJ databases">
        <title>Genome evolution of avian class.</title>
        <authorList>
            <person name="Zhang G."/>
            <person name="Li C."/>
        </authorList>
    </citation>
    <scope>NUCLEOTIDE SEQUENCE [LARGE SCALE GENOMIC DNA]</scope>
    <source>
        <strain evidence="9">BGI_N323</strain>
    </source>
</reference>
<dbReference type="SUPFAM" id="SSF56487">
    <property type="entry name" value="SRCR-like"/>
    <property type="match status" value="4"/>
</dbReference>
<dbReference type="GO" id="GO:0004252">
    <property type="term" value="F:serine-type endopeptidase activity"/>
    <property type="evidence" value="ECO:0007669"/>
    <property type="project" value="TreeGrafter"/>
</dbReference>
<feature type="domain" description="SRCR" evidence="8">
    <location>
        <begin position="270"/>
        <end position="370"/>
    </location>
</feature>
<proteinExistence type="predicted"/>
<feature type="disulfide bond" evidence="7">
    <location>
        <begin position="415"/>
        <end position="479"/>
    </location>
</feature>
<dbReference type="PANTHER" id="PTHR48071:SF15">
    <property type="entry name" value="SRCR DOMAIN-CONTAINING PROTEIN"/>
    <property type="match status" value="1"/>
</dbReference>
<dbReference type="Gene3D" id="3.10.250.10">
    <property type="entry name" value="SRCR-like domain"/>
    <property type="match status" value="4"/>
</dbReference>
<feature type="disulfide bond" evidence="7">
    <location>
        <begin position="339"/>
        <end position="349"/>
    </location>
</feature>
<feature type="disulfide bond" evidence="7">
    <location>
        <begin position="308"/>
        <end position="369"/>
    </location>
</feature>
<dbReference type="InterPro" id="IPR001190">
    <property type="entry name" value="SRCR"/>
</dbReference>
<feature type="domain" description="SRCR" evidence="8">
    <location>
        <begin position="390"/>
        <end position="489"/>
    </location>
</feature>